<feature type="domain" description="LIM zinc-binding" evidence="10">
    <location>
        <begin position="4"/>
        <end position="64"/>
    </location>
</feature>
<dbReference type="SUPFAM" id="SSF50044">
    <property type="entry name" value="SH3-domain"/>
    <property type="match status" value="1"/>
</dbReference>
<dbReference type="GO" id="GO:0005925">
    <property type="term" value="C:focal adhesion"/>
    <property type="evidence" value="ECO:0007669"/>
    <property type="project" value="TreeGrafter"/>
</dbReference>
<evidence type="ECO:0000256" key="4">
    <source>
        <dbReference type="ARBA" id="ARBA00022833"/>
    </source>
</evidence>
<name>A0A1V9XDV3_9ACAR</name>
<keyword evidence="2 6" id="KW-0479">Metal-binding</keyword>
<dbReference type="PROSITE" id="PS51216">
    <property type="entry name" value="NEBULIN"/>
    <property type="match status" value="2"/>
</dbReference>
<dbReference type="SUPFAM" id="SSF57716">
    <property type="entry name" value="Glucocorticoid receptor-like (DNA-binding domain)"/>
    <property type="match status" value="1"/>
</dbReference>
<dbReference type="PROSITE" id="PS00478">
    <property type="entry name" value="LIM_DOMAIN_1"/>
    <property type="match status" value="1"/>
</dbReference>
<dbReference type="GO" id="GO:0005737">
    <property type="term" value="C:cytoplasm"/>
    <property type="evidence" value="ECO:0007669"/>
    <property type="project" value="UniProtKB-ARBA"/>
</dbReference>
<dbReference type="CDD" id="cd09447">
    <property type="entry name" value="LIM_LASP"/>
    <property type="match status" value="1"/>
</dbReference>
<dbReference type="InterPro" id="IPR000900">
    <property type="entry name" value="Nebulin_repeat"/>
</dbReference>
<evidence type="ECO:0000256" key="6">
    <source>
        <dbReference type="PROSITE-ProRule" id="PRU00125"/>
    </source>
</evidence>
<gene>
    <name evidence="11" type="ORF">BIW11_10927</name>
</gene>
<dbReference type="OrthoDB" id="191061at2759"/>
<keyword evidence="3" id="KW-0677">Repeat</keyword>
<dbReference type="Gene3D" id="2.30.30.40">
    <property type="entry name" value="SH3 Domains"/>
    <property type="match status" value="1"/>
</dbReference>
<feature type="region of interest" description="Disordered" evidence="8">
    <location>
        <begin position="226"/>
        <end position="291"/>
    </location>
</feature>
<feature type="region of interest" description="Disordered" evidence="8">
    <location>
        <begin position="345"/>
        <end position="436"/>
    </location>
</feature>
<dbReference type="SMART" id="SM00227">
    <property type="entry name" value="NEBU"/>
    <property type="match status" value="2"/>
</dbReference>
<evidence type="ECO:0000256" key="2">
    <source>
        <dbReference type="ARBA" id="ARBA00022723"/>
    </source>
</evidence>
<dbReference type="InterPro" id="IPR001452">
    <property type="entry name" value="SH3_domain"/>
</dbReference>
<protein>
    <recommendedName>
        <fullName evidence="13">LIM and SH3 domain protein Lasp</fullName>
    </recommendedName>
</protein>
<evidence type="ECO:0000256" key="8">
    <source>
        <dbReference type="SAM" id="MobiDB-lite"/>
    </source>
</evidence>
<dbReference type="InterPro" id="IPR051759">
    <property type="entry name" value="LIM-SH3_domain_protein"/>
</dbReference>
<evidence type="ECO:0000256" key="7">
    <source>
        <dbReference type="PROSITE-ProRule" id="PRU00192"/>
    </source>
</evidence>
<proteinExistence type="predicted"/>
<keyword evidence="1 7" id="KW-0728">SH3 domain</keyword>
<organism evidence="11 12">
    <name type="scientific">Tropilaelaps mercedesae</name>
    <dbReference type="NCBI Taxonomy" id="418985"/>
    <lineage>
        <taxon>Eukaryota</taxon>
        <taxon>Metazoa</taxon>
        <taxon>Ecdysozoa</taxon>
        <taxon>Arthropoda</taxon>
        <taxon>Chelicerata</taxon>
        <taxon>Arachnida</taxon>
        <taxon>Acari</taxon>
        <taxon>Parasitiformes</taxon>
        <taxon>Mesostigmata</taxon>
        <taxon>Gamasina</taxon>
        <taxon>Dermanyssoidea</taxon>
        <taxon>Laelapidae</taxon>
        <taxon>Tropilaelaps</taxon>
    </lineage>
</organism>
<feature type="domain" description="SH3" evidence="9">
    <location>
        <begin position="442"/>
        <end position="502"/>
    </location>
</feature>
<dbReference type="InParanoid" id="A0A1V9XDV3"/>
<dbReference type="Gene3D" id="2.10.110.10">
    <property type="entry name" value="Cysteine Rich Protein"/>
    <property type="match status" value="1"/>
</dbReference>
<dbReference type="SMART" id="SM00132">
    <property type="entry name" value="LIM"/>
    <property type="match status" value="1"/>
</dbReference>
<dbReference type="SMART" id="SM00326">
    <property type="entry name" value="SH3"/>
    <property type="match status" value="1"/>
</dbReference>
<dbReference type="PANTHER" id="PTHR46218:SF4">
    <property type="entry name" value="LIM AND SH3 DOMAIN PROTEIN LASP"/>
    <property type="match status" value="1"/>
</dbReference>
<dbReference type="Pfam" id="PF00412">
    <property type="entry name" value="LIM"/>
    <property type="match status" value="1"/>
</dbReference>
<feature type="compositionally biased region" description="Polar residues" evidence="8">
    <location>
        <begin position="410"/>
        <end position="433"/>
    </location>
</feature>
<dbReference type="GO" id="GO:0051015">
    <property type="term" value="F:actin filament binding"/>
    <property type="evidence" value="ECO:0007669"/>
    <property type="project" value="TreeGrafter"/>
</dbReference>
<dbReference type="GO" id="GO:0046872">
    <property type="term" value="F:metal ion binding"/>
    <property type="evidence" value="ECO:0007669"/>
    <property type="project" value="UniProtKB-KW"/>
</dbReference>
<sequence length="502" mass="55942">MGNKKCARCLKTVYPIEELKCLDKVWHKQCFKCQECGMTLSMNTYKGYDRLPYCNAHVPHATYTTVPDTPEARRLAENTKLQSNVKYHEEYEKSKGRVIQVADDPEILRLSQQTKIISDVAYHGDVKKTDATRVMLNGDIGPSTHRLDSLYEPLDSQGSTARTKLYELYGTSNLSIPKYQIDDSALTFGPRFNAASLGDYEIYSPTGSLRRTKSCKVSSGNYKLKSYNSPTAHQPPSPTPTAYGAQPTYSQQSSYQDAPRPILQSQSSQGGGAEPHSPLLPFEDDRMPRPGQSQFAAALNALKRNAPPQSFGFSSSPQQPLQEEQMRPSSQPISLQQNRYEQLPATAGSPQDHLRSYQTPQHQANTCQRPQPSYIFQGLQQQQQQQPPHYQSPSQTGQQLQYQKPYKANLQRQASYTQPNSAPTPASPQQSIAASKFRPSAQHGRCFVALYDYMAGDIDEVTFCEGDVIVNGEPIEGGWMIGTVLRNGQRGLLPANYVQVTA</sequence>
<dbReference type="InterPro" id="IPR001781">
    <property type="entry name" value="Znf_LIM"/>
</dbReference>
<dbReference type="PRINTS" id="PR00452">
    <property type="entry name" value="SH3DOMAIN"/>
</dbReference>
<feature type="compositionally biased region" description="Low complexity" evidence="8">
    <location>
        <begin position="380"/>
        <end position="395"/>
    </location>
</feature>
<evidence type="ECO:0008006" key="13">
    <source>
        <dbReference type="Google" id="ProtNLM"/>
    </source>
</evidence>
<evidence type="ECO:0000259" key="9">
    <source>
        <dbReference type="PROSITE" id="PS50002"/>
    </source>
</evidence>
<keyword evidence="12" id="KW-1185">Reference proteome</keyword>
<evidence type="ECO:0000259" key="10">
    <source>
        <dbReference type="PROSITE" id="PS50023"/>
    </source>
</evidence>
<feature type="compositionally biased region" description="Polar residues" evidence="8">
    <location>
        <begin position="247"/>
        <end position="256"/>
    </location>
</feature>
<reference evidence="11 12" key="1">
    <citation type="journal article" date="2017" name="Gigascience">
        <title>Draft genome of the honey bee ectoparasitic mite, Tropilaelaps mercedesae, is shaped by the parasitic life history.</title>
        <authorList>
            <person name="Dong X."/>
            <person name="Armstrong S.D."/>
            <person name="Xia D."/>
            <person name="Makepeace B.L."/>
            <person name="Darby A.C."/>
            <person name="Kadowaki T."/>
        </authorList>
    </citation>
    <scope>NUCLEOTIDE SEQUENCE [LARGE SCALE GENOMIC DNA]</scope>
    <source>
        <strain evidence="11">Wuxi-XJTLU</strain>
    </source>
</reference>
<dbReference type="EMBL" id="MNPL01014281">
    <property type="protein sequence ID" value="OQR71538.1"/>
    <property type="molecule type" value="Genomic_DNA"/>
</dbReference>
<feature type="region of interest" description="Disordered" evidence="8">
    <location>
        <begin position="306"/>
        <end position="333"/>
    </location>
</feature>
<accession>A0A1V9XDV3</accession>
<evidence type="ECO:0000313" key="11">
    <source>
        <dbReference type="EMBL" id="OQR71538.1"/>
    </source>
</evidence>
<dbReference type="PROSITE" id="PS50023">
    <property type="entry name" value="LIM_DOMAIN_2"/>
    <property type="match status" value="1"/>
</dbReference>
<dbReference type="PROSITE" id="PS50002">
    <property type="entry name" value="SH3"/>
    <property type="match status" value="1"/>
</dbReference>
<keyword evidence="4 6" id="KW-0862">Zinc</keyword>
<evidence type="ECO:0000256" key="1">
    <source>
        <dbReference type="ARBA" id="ARBA00022443"/>
    </source>
</evidence>
<dbReference type="STRING" id="418985.A0A1V9XDV3"/>
<feature type="compositionally biased region" description="Low complexity" evidence="8">
    <location>
        <begin position="307"/>
        <end position="323"/>
    </location>
</feature>
<dbReference type="PANTHER" id="PTHR46218">
    <property type="entry name" value="LASP"/>
    <property type="match status" value="1"/>
</dbReference>
<dbReference type="FunFam" id="2.10.110.10:FF:000087">
    <property type="entry name" value="LIM zinc-binding domain-containing Nebulette"/>
    <property type="match status" value="1"/>
</dbReference>
<keyword evidence="5 6" id="KW-0440">LIM domain</keyword>
<dbReference type="Pfam" id="PF00880">
    <property type="entry name" value="Nebulin"/>
    <property type="match status" value="1"/>
</dbReference>
<dbReference type="Proteomes" id="UP000192247">
    <property type="component" value="Unassembled WGS sequence"/>
</dbReference>
<evidence type="ECO:0000256" key="3">
    <source>
        <dbReference type="ARBA" id="ARBA00022737"/>
    </source>
</evidence>
<dbReference type="Pfam" id="PF14604">
    <property type="entry name" value="SH3_9"/>
    <property type="match status" value="1"/>
</dbReference>
<comment type="caution">
    <text evidence="11">The sequence shown here is derived from an EMBL/GenBank/DDBJ whole genome shotgun (WGS) entry which is preliminary data.</text>
</comment>
<dbReference type="AlphaFoldDB" id="A0A1V9XDV3"/>
<feature type="compositionally biased region" description="Polar residues" evidence="8">
    <location>
        <begin position="356"/>
        <end position="371"/>
    </location>
</feature>
<evidence type="ECO:0000256" key="5">
    <source>
        <dbReference type="ARBA" id="ARBA00023038"/>
    </source>
</evidence>
<evidence type="ECO:0000313" key="12">
    <source>
        <dbReference type="Proteomes" id="UP000192247"/>
    </source>
</evidence>
<dbReference type="InterPro" id="IPR036028">
    <property type="entry name" value="SH3-like_dom_sf"/>
</dbReference>